<keyword evidence="2" id="KW-0808">Transferase</keyword>
<organism evidence="2 3">
    <name type="scientific">Virgibacillus salarius</name>
    <dbReference type="NCBI Taxonomy" id="447199"/>
    <lineage>
        <taxon>Bacteria</taxon>
        <taxon>Bacillati</taxon>
        <taxon>Bacillota</taxon>
        <taxon>Bacilli</taxon>
        <taxon>Bacillales</taxon>
        <taxon>Bacillaceae</taxon>
        <taxon>Virgibacillus</taxon>
    </lineage>
</organism>
<dbReference type="Pfam" id="PF13649">
    <property type="entry name" value="Methyltransf_25"/>
    <property type="match status" value="1"/>
</dbReference>
<dbReference type="InterPro" id="IPR029063">
    <property type="entry name" value="SAM-dependent_MTases_sf"/>
</dbReference>
<gene>
    <name evidence="2" type="ORF">KCX74_09085</name>
</gene>
<dbReference type="Gene3D" id="3.40.50.150">
    <property type="entry name" value="Vaccinia Virus protein VP39"/>
    <property type="match status" value="1"/>
</dbReference>
<dbReference type="AlphaFoldDB" id="A0A941DVI1"/>
<comment type="caution">
    <text evidence="2">The sequence shown here is derived from an EMBL/GenBank/DDBJ whole genome shotgun (WGS) entry which is preliminary data.</text>
</comment>
<dbReference type="InterPro" id="IPR041698">
    <property type="entry name" value="Methyltransf_25"/>
</dbReference>
<evidence type="ECO:0000259" key="1">
    <source>
        <dbReference type="Pfam" id="PF13649"/>
    </source>
</evidence>
<protein>
    <submittedName>
        <fullName evidence="2">Class I SAM-dependent methyltransferase</fullName>
    </submittedName>
</protein>
<evidence type="ECO:0000313" key="2">
    <source>
        <dbReference type="EMBL" id="MBR7796196.1"/>
    </source>
</evidence>
<sequence length="252" mass="29055">MFSYYGKLSTELYDFTKPVGHSVQGDIEYYFERLKGTKGRILEAASGSGRFLIPLLEKGYHADGIDYSSEMLASCRKRCDKRGLKPNLYEANICDFSLPLKYEVIVIPTGSFCLIENIKDAKNALKCFYNHLIPNGRLILDLLIPSDWNTGEIFTSTFSLSSNEGIILENKSIEIDWVEQYTLSHLRYEKWKKGELQDTELQKFVIRWYGVEEFKLLLEKIGFSQVTCSAEYNYQKPPSKQTKLITFEAVKK</sequence>
<dbReference type="PANTHER" id="PTHR43591">
    <property type="entry name" value="METHYLTRANSFERASE"/>
    <property type="match status" value="1"/>
</dbReference>
<keyword evidence="2" id="KW-0489">Methyltransferase</keyword>
<reference evidence="2" key="1">
    <citation type="submission" date="2021-04" db="EMBL/GenBank/DDBJ databases">
        <title>Isolation and polyphasic classification of algal microorganism.</title>
        <authorList>
            <person name="Wang S."/>
        </authorList>
    </citation>
    <scope>NUCLEOTIDE SEQUENCE</scope>
    <source>
        <strain evidence="2">720a</strain>
    </source>
</reference>
<keyword evidence="3" id="KW-1185">Reference proteome</keyword>
<dbReference type="RefSeq" id="WP_121605157.1">
    <property type="nucleotide sequence ID" value="NZ_CP115959.1"/>
</dbReference>
<evidence type="ECO:0000313" key="3">
    <source>
        <dbReference type="Proteomes" id="UP000675284"/>
    </source>
</evidence>
<dbReference type="GO" id="GO:0032259">
    <property type="term" value="P:methylation"/>
    <property type="evidence" value="ECO:0007669"/>
    <property type="project" value="UniProtKB-KW"/>
</dbReference>
<proteinExistence type="predicted"/>
<dbReference type="EMBL" id="JAGSOT010000022">
    <property type="protein sequence ID" value="MBR7796196.1"/>
    <property type="molecule type" value="Genomic_DNA"/>
</dbReference>
<dbReference type="GO" id="GO:0008168">
    <property type="term" value="F:methyltransferase activity"/>
    <property type="evidence" value="ECO:0007669"/>
    <property type="project" value="UniProtKB-KW"/>
</dbReference>
<feature type="domain" description="Methyltransferase" evidence="1">
    <location>
        <begin position="41"/>
        <end position="136"/>
    </location>
</feature>
<name>A0A941DVI1_9BACI</name>
<dbReference type="CDD" id="cd02440">
    <property type="entry name" value="AdoMet_MTases"/>
    <property type="match status" value="1"/>
</dbReference>
<accession>A0A941DVI1</accession>
<dbReference type="Proteomes" id="UP000675284">
    <property type="component" value="Unassembled WGS sequence"/>
</dbReference>
<dbReference type="Gene3D" id="2.20.25.110">
    <property type="entry name" value="S-adenosyl-L-methionine-dependent methyltransferases"/>
    <property type="match status" value="1"/>
</dbReference>
<dbReference type="PANTHER" id="PTHR43591:SF110">
    <property type="entry name" value="RHODANESE DOMAIN-CONTAINING PROTEIN"/>
    <property type="match status" value="1"/>
</dbReference>
<dbReference type="SUPFAM" id="SSF53335">
    <property type="entry name" value="S-adenosyl-L-methionine-dependent methyltransferases"/>
    <property type="match status" value="1"/>
</dbReference>